<evidence type="ECO:0000256" key="1">
    <source>
        <dbReference type="SAM" id="MobiDB-lite"/>
    </source>
</evidence>
<protein>
    <recommendedName>
        <fullName evidence="5">Lipoprotein LpqN</fullName>
    </recommendedName>
</protein>
<dbReference type="RefSeq" id="WP_179727149.1">
    <property type="nucleotide sequence ID" value="NZ_BAABEF010000001.1"/>
</dbReference>
<sequence>MTISRALRLMPAVVLVLGLTACTDDDPGSGKGTPASSAAETTAGTSETTSTAPETPSVEPATGKELSVATVSMRLTDSPGWSVTETAVIVVASLHPDTGGTLNVTVQDAPNLPGRDTDDKAESFERTLSTEPAAPKRVENRVVDGVDCFVLDGRNDDIHHYVVGAVVGDQLFLLQFRVPAGLADGDQMIEQMLASVDIKGA</sequence>
<reference evidence="3 4" key="1">
    <citation type="submission" date="2020-07" db="EMBL/GenBank/DDBJ databases">
        <title>Sequencing the genomes of 1000 actinobacteria strains.</title>
        <authorList>
            <person name="Klenk H.-P."/>
        </authorList>
    </citation>
    <scope>NUCLEOTIDE SEQUENCE [LARGE SCALE GENOMIC DNA]</scope>
    <source>
        <strain evidence="3 4">DSM 19082</strain>
    </source>
</reference>
<feature type="compositionally biased region" description="Low complexity" evidence="1">
    <location>
        <begin position="32"/>
        <end position="57"/>
    </location>
</feature>
<keyword evidence="2" id="KW-0732">Signal</keyword>
<gene>
    <name evidence="3" type="ORF">BJ958_002514</name>
</gene>
<dbReference type="AlphaFoldDB" id="A0A852RK07"/>
<feature type="chain" id="PRO_5039087573" description="Lipoprotein LpqN" evidence="2">
    <location>
        <begin position="22"/>
        <end position="201"/>
    </location>
</feature>
<comment type="caution">
    <text evidence="3">The sequence shown here is derived from an EMBL/GenBank/DDBJ whole genome shotgun (WGS) entry which is preliminary data.</text>
</comment>
<evidence type="ECO:0000313" key="3">
    <source>
        <dbReference type="EMBL" id="NYD30968.1"/>
    </source>
</evidence>
<keyword evidence="4" id="KW-1185">Reference proteome</keyword>
<proteinExistence type="predicted"/>
<dbReference type="EMBL" id="JACCBF010000001">
    <property type="protein sequence ID" value="NYD30968.1"/>
    <property type="molecule type" value="Genomic_DNA"/>
</dbReference>
<evidence type="ECO:0008006" key="5">
    <source>
        <dbReference type="Google" id="ProtNLM"/>
    </source>
</evidence>
<name>A0A852RK07_9ACTN</name>
<evidence type="ECO:0000313" key="4">
    <source>
        <dbReference type="Proteomes" id="UP000582231"/>
    </source>
</evidence>
<dbReference type="Proteomes" id="UP000582231">
    <property type="component" value="Unassembled WGS sequence"/>
</dbReference>
<dbReference type="PROSITE" id="PS51257">
    <property type="entry name" value="PROKAR_LIPOPROTEIN"/>
    <property type="match status" value="1"/>
</dbReference>
<organism evidence="3 4">
    <name type="scientific">Nocardioides kongjuensis</name>
    <dbReference type="NCBI Taxonomy" id="349522"/>
    <lineage>
        <taxon>Bacteria</taxon>
        <taxon>Bacillati</taxon>
        <taxon>Actinomycetota</taxon>
        <taxon>Actinomycetes</taxon>
        <taxon>Propionibacteriales</taxon>
        <taxon>Nocardioidaceae</taxon>
        <taxon>Nocardioides</taxon>
    </lineage>
</organism>
<feature type="signal peptide" evidence="2">
    <location>
        <begin position="1"/>
        <end position="21"/>
    </location>
</feature>
<evidence type="ECO:0000256" key="2">
    <source>
        <dbReference type="SAM" id="SignalP"/>
    </source>
</evidence>
<feature type="region of interest" description="Disordered" evidence="1">
    <location>
        <begin position="22"/>
        <end position="62"/>
    </location>
</feature>
<accession>A0A852RK07</accession>